<dbReference type="Proteomes" id="UP000694251">
    <property type="component" value="Unassembled WGS sequence"/>
</dbReference>
<comment type="caution">
    <text evidence="3">The sequence shown here is derived from an EMBL/GenBank/DDBJ whole genome shotgun (WGS) entry which is preliminary data.</text>
</comment>
<dbReference type="EMBL" id="JAEFBJ010000122">
    <property type="protein sequence ID" value="KAG7529759.1"/>
    <property type="molecule type" value="Genomic_DNA"/>
</dbReference>
<gene>
    <name evidence="3" type="ORF">ISN44_Un122g000040</name>
</gene>
<evidence type="ECO:0000313" key="3">
    <source>
        <dbReference type="EMBL" id="KAG7529759.1"/>
    </source>
</evidence>
<evidence type="ECO:0000313" key="4">
    <source>
        <dbReference type="Proteomes" id="UP000694251"/>
    </source>
</evidence>
<dbReference type="AlphaFoldDB" id="A0A8T1XCT6"/>
<sequence length="805" mass="90688">MVQEGIVLGHKVSGAGIEVDKAKIEVMTSLQAPDSVKSMRSFLGHAGFYRRFVKDFSKIARPLTALLCKDVKLDFNAQCHAAFNQIKNALVSAPIIQPPDWNLPFEIMCDASHYAVGGVLGQRKGNKLHAIQYASRTLDDAQWNYATTEKELSFSTQVPYAKKDSKPRLLRWILLLQEFDIEVRDMKEIENGVADHLSRIKVEDDVPINEFLPEESIYLVETSLQKNHGSVNSRVDESCRESVSIDTTSPVDRHHRASQTYGSAPPSPPTSISVPCHRYSSISSPTYPLITSLKSSKCASPVNEHRVSRELVSSTDFAGNRVSIDRHHTNVDRHQMLHRDDLFTHRLGRRDCSTGPMFPHPSRELRQVKVLTINKRLWEATHWSLRDEDGQAYNEACQRLDDHVLIHPEDANEDQARLNAQLAARDAAGLSVERHQLGVDRHLQDQNEDAIGVERHNRGVYQHQPQIPVAILPSAEPRLGQHPFHGLSHEQLMDNIKRFEDLVLSSKANGVSKDYLLWKLFPYSLAVEAASWLKQLNAASNGNFNTRDPADATALIENLACSNSTKNADFERKKIAGTFSGNQMAEVHAKLDSVHNLLKEKKHVHFATEDETIEPETESEEGVFYIVGQGYRMFGQPLGNFSGNRKSCNVILVRDGDDEWEELDTEDELKLAAAELVSTDTYQCRSTPYGTLFSETIPYEGVDRHWVRTAPYEVRIPMQPESAYTPLVPYPRKRRSKQEIHAAKCTTIMEKILTSIPKDTSETSSAPLNRYVKRLVDNGISSKEARLLTRDISAIMLPKAKKENA</sequence>
<dbReference type="FunFam" id="3.30.70.270:FF:000020">
    <property type="entry name" value="Transposon Tf2-6 polyprotein-like Protein"/>
    <property type="match status" value="1"/>
</dbReference>
<dbReference type="OrthoDB" id="1709213at2759"/>
<organism evidence="3 4">
    <name type="scientific">Arabidopsis suecica</name>
    <name type="common">Swedish thale-cress</name>
    <name type="synonym">Cardaminopsis suecica</name>
    <dbReference type="NCBI Taxonomy" id="45249"/>
    <lineage>
        <taxon>Eukaryota</taxon>
        <taxon>Viridiplantae</taxon>
        <taxon>Streptophyta</taxon>
        <taxon>Embryophyta</taxon>
        <taxon>Tracheophyta</taxon>
        <taxon>Spermatophyta</taxon>
        <taxon>Magnoliopsida</taxon>
        <taxon>eudicotyledons</taxon>
        <taxon>Gunneridae</taxon>
        <taxon>Pentapetalae</taxon>
        <taxon>rosids</taxon>
        <taxon>malvids</taxon>
        <taxon>Brassicales</taxon>
        <taxon>Brassicaceae</taxon>
        <taxon>Camelineae</taxon>
        <taxon>Arabidopsis</taxon>
    </lineage>
</organism>
<dbReference type="PANTHER" id="PTHR34072">
    <property type="entry name" value="ENZYMATIC POLYPROTEIN-RELATED"/>
    <property type="match status" value="1"/>
</dbReference>
<name>A0A8T1XCT6_ARASU</name>
<evidence type="ECO:0000259" key="2">
    <source>
        <dbReference type="Pfam" id="PF17919"/>
    </source>
</evidence>
<dbReference type="InterPro" id="IPR041577">
    <property type="entry name" value="RT_RNaseH_2"/>
</dbReference>
<evidence type="ECO:0000256" key="1">
    <source>
        <dbReference type="SAM" id="MobiDB-lite"/>
    </source>
</evidence>
<dbReference type="PANTHER" id="PTHR34072:SF57">
    <property type="entry name" value="RNA-DIRECTED DNA POLYMERASE"/>
    <property type="match status" value="1"/>
</dbReference>
<feature type="domain" description="Reverse transcriptase/retrotransposon-derived protein RNase H-like" evidence="2">
    <location>
        <begin position="76"/>
        <end position="152"/>
    </location>
</feature>
<reference evidence="3 4" key="1">
    <citation type="submission" date="2020-12" db="EMBL/GenBank/DDBJ databases">
        <title>Concerted genomic and epigenomic changes stabilize Arabidopsis allopolyploids.</title>
        <authorList>
            <person name="Chen Z."/>
        </authorList>
    </citation>
    <scope>NUCLEOTIDE SEQUENCE [LARGE SCALE GENOMIC DNA]</scope>
    <source>
        <strain evidence="3">As9502</strain>
        <tissue evidence="3">Leaf</tissue>
    </source>
</reference>
<feature type="region of interest" description="Disordered" evidence="1">
    <location>
        <begin position="235"/>
        <end position="272"/>
    </location>
</feature>
<accession>A0A8T1XCT6</accession>
<keyword evidence="4" id="KW-1185">Reference proteome</keyword>
<dbReference type="CDD" id="cd09274">
    <property type="entry name" value="RNase_HI_RT_Ty3"/>
    <property type="match status" value="1"/>
</dbReference>
<proteinExistence type="predicted"/>
<dbReference type="Pfam" id="PF17919">
    <property type="entry name" value="RT_RNaseH_2"/>
    <property type="match status" value="1"/>
</dbReference>
<protein>
    <recommendedName>
        <fullName evidence="2">Reverse transcriptase/retrotransposon-derived protein RNase H-like domain-containing protein</fullName>
    </recommendedName>
</protein>